<comment type="caution">
    <text evidence="1">The sequence shown here is derived from an EMBL/GenBank/DDBJ whole genome shotgun (WGS) entry which is preliminary data.</text>
</comment>
<gene>
    <name evidence="1" type="ORF">SDC9_103690</name>
</gene>
<evidence type="ECO:0000313" key="1">
    <source>
        <dbReference type="EMBL" id="MPM56874.1"/>
    </source>
</evidence>
<name>A0A645B574_9ZZZZ</name>
<protein>
    <submittedName>
        <fullName evidence="1">Uncharacterized protein</fullName>
    </submittedName>
</protein>
<dbReference type="EMBL" id="VSSQ01015975">
    <property type="protein sequence ID" value="MPM56874.1"/>
    <property type="molecule type" value="Genomic_DNA"/>
</dbReference>
<accession>A0A645B574</accession>
<sequence length="185" mass="19837">MVAFKKLQKAGLGARGAFGAQQLQTRNPVFHLVQVHQQLVHPEGGPLAHRHQLGRLEMRKAQGGQGLILICKGGQRRQRAHQLVTQKLQPLPHQNDVGIVPHIAAGGAQVQDGHGAGAQSAVSVNMRHDVMAQLLFLLRGDIVVNVVQMGLQLVNLYLADGQAKLHLRSGQGHPKPAPGGKFPIG</sequence>
<proteinExistence type="predicted"/>
<dbReference type="AlphaFoldDB" id="A0A645B574"/>
<reference evidence="1" key="1">
    <citation type="submission" date="2019-08" db="EMBL/GenBank/DDBJ databases">
        <authorList>
            <person name="Kucharzyk K."/>
            <person name="Murdoch R.W."/>
            <person name="Higgins S."/>
            <person name="Loffler F."/>
        </authorList>
    </citation>
    <scope>NUCLEOTIDE SEQUENCE</scope>
</reference>
<organism evidence="1">
    <name type="scientific">bioreactor metagenome</name>
    <dbReference type="NCBI Taxonomy" id="1076179"/>
    <lineage>
        <taxon>unclassified sequences</taxon>
        <taxon>metagenomes</taxon>
        <taxon>ecological metagenomes</taxon>
    </lineage>
</organism>